<feature type="region of interest" description="Disordered" evidence="1">
    <location>
        <begin position="149"/>
        <end position="223"/>
    </location>
</feature>
<dbReference type="EMBL" id="AGNL01002587">
    <property type="protein sequence ID" value="EJK76025.1"/>
    <property type="molecule type" value="Genomic_DNA"/>
</dbReference>
<name>K0TF34_THAOC</name>
<dbReference type="AlphaFoldDB" id="K0TF34"/>
<organism evidence="2 3">
    <name type="scientific">Thalassiosira oceanica</name>
    <name type="common">Marine diatom</name>
    <dbReference type="NCBI Taxonomy" id="159749"/>
    <lineage>
        <taxon>Eukaryota</taxon>
        <taxon>Sar</taxon>
        <taxon>Stramenopiles</taxon>
        <taxon>Ochrophyta</taxon>
        <taxon>Bacillariophyta</taxon>
        <taxon>Coscinodiscophyceae</taxon>
        <taxon>Thalassiosirophycidae</taxon>
        <taxon>Thalassiosirales</taxon>
        <taxon>Thalassiosiraceae</taxon>
        <taxon>Thalassiosira</taxon>
    </lineage>
</organism>
<feature type="compositionally biased region" description="Basic and acidic residues" evidence="1">
    <location>
        <begin position="187"/>
        <end position="197"/>
    </location>
</feature>
<evidence type="ECO:0000313" key="3">
    <source>
        <dbReference type="Proteomes" id="UP000266841"/>
    </source>
</evidence>
<evidence type="ECO:0000313" key="2">
    <source>
        <dbReference type="EMBL" id="EJK76025.1"/>
    </source>
</evidence>
<keyword evidence="3" id="KW-1185">Reference proteome</keyword>
<feature type="compositionally biased region" description="Polar residues" evidence="1">
    <location>
        <begin position="198"/>
        <end position="207"/>
    </location>
</feature>
<protein>
    <submittedName>
        <fullName evidence="2">Uncharacterized protein</fullName>
    </submittedName>
</protein>
<evidence type="ECO:0000256" key="1">
    <source>
        <dbReference type="SAM" id="MobiDB-lite"/>
    </source>
</evidence>
<proteinExistence type="predicted"/>
<sequence length="223" mass="23937">MDNDEAKVLASLGGTAETASVYEESVLQTRRLEGAPVIALPHAAIANNIASRVSVSTSSAHSLVPCGEAPPTLPDVSTLTTSKSSLDAPQVLKVLSKTRGELHSAVTKFDADEGERRKRVDVLRMKEQILLKYLTEVANMNIEDVPRSKVGRKRRRSLDTAAAADESASTSYYGNPLEEAQHGAADGGRKRTSEKLKSTSLAPPTTNRLDRIKNGEMLGAKKT</sequence>
<reference evidence="2 3" key="1">
    <citation type="journal article" date="2012" name="Genome Biol.">
        <title>Genome and low-iron response of an oceanic diatom adapted to chronic iron limitation.</title>
        <authorList>
            <person name="Lommer M."/>
            <person name="Specht M."/>
            <person name="Roy A.S."/>
            <person name="Kraemer L."/>
            <person name="Andreson R."/>
            <person name="Gutowska M.A."/>
            <person name="Wolf J."/>
            <person name="Bergner S.V."/>
            <person name="Schilhabel M.B."/>
            <person name="Klostermeier U.C."/>
            <person name="Beiko R.G."/>
            <person name="Rosenstiel P."/>
            <person name="Hippler M."/>
            <person name="Laroche J."/>
        </authorList>
    </citation>
    <scope>NUCLEOTIDE SEQUENCE [LARGE SCALE GENOMIC DNA]</scope>
    <source>
        <strain evidence="2 3">CCMP1005</strain>
    </source>
</reference>
<comment type="caution">
    <text evidence="2">The sequence shown here is derived from an EMBL/GenBank/DDBJ whole genome shotgun (WGS) entry which is preliminary data.</text>
</comment>
<gene>
    <name evidence="2" type="ORF">THAOC_02231</name>
</gene>
<accession>K0TF34</accession>
<dbReference type="Proteomes" id="UP000266841">
    <property type="component" value="Unassembled WGS sequence"/>
</dbReference>
<feature type="compositionally biased region" description="Low complexity" evidence="1">
    <location>
        <begin position="159"/>
        <end position="171"/>
    </location>
</feature>